<sequence length="107" mass="10533">MNPSSSLVVSACVGPASAVHTVCASMTPVTRTTSAIRIVSMPTALGACVHTRSIRGTSIVITSSSLLASYPIIAVWSAGPTPASGLSSVVVIISPGAIRLSGVGAGQ</sequence>
<protein>
    <submittedName>
        <fullName evidence="1">Uncharacterized protein</fullName>
    </submittedName>
</protein>
<dbReference type="AlphaFoldDB" id="A0A7R9MHW6"/>
<dbReference type="EMBL" id="CAJPVJ010019739">
    <property type="protein sequence ID" value="CAG2177404.1"/>
    <property type="molecule type" value="Genomic_DNA"/>
</dbReference>
<keyword evidence="2" id="KW-1185">Reference proteome</keyword>
<dbReference type="EMBL" id="OC934564">
    <property type="protein sequence ID" value="CAD7660266.1"/>
    <property type="molecule type" value="Genomic_DNA"/>
</dbReference>
<evidence type="ECO:0000313" key="1">
    <source>
        <dbReference type="EMBL" id="CAD7660266.1"/>
    </source>
</evidence>
<evidence type="ECO:0000313" key="2">
    <source>
        <dbReference type="Proteomes" id="UP000728032"/>
    </source>
</evidence>
<name>A0A7R9MHW6_9ACAR</name>
<gene>
    <name evidence="1" type="ORF">ONB1V03_LOCUS16836</name>
</gene>
<proteinExistence type="predicted"/>
<dbReference type="Proteomes" id="UP000728032">
    <property type="component" value="Unassembled WGS sequence"/>
</dbReference>
<accession>A0A7R9MHW6</accession>
<organism evidence="1">
    <name type="scientific">Oppiella nova</name>
    <dbReference type="NCBI Taxonomy" id="334625"/>
    <lineage>
        <taxon>Eukaryota</taxon>
        <taxon>Metazoa</taxon>
        <taxon>Ecdysozoa</taxon>
        <taxon>Arthropoda</taxon>
        <taxon>Chelicerata</taxon>
        <taxon>Arachnida</taxon>
        <taxon>Acari</taxon>
        <taxon>Acariformes</taxon>
        <taxon>Sarcoptiformes</taxon>
        <taxon>Oribatida</taxon>
        <taxon>Brachypylina</taxon>
        <taxon>Oppioidea</taxon>
        <taxon>Oppiidae</taxon>
        <taxon>Oppiella</taxon>
    </lineage>
</organism>
<reference evidence="1" key="1">
    <citation type="submission" date="2020-11" db="EMBL/GenBank/DDBJ databases">
        <authorList>
            <person name="Tran Van P."/>
        </authorList>
    </citation>
    <scope>NUCLEOTIDE SEQUENCE</scope>
</reference>